<keyword evidence="2" id="KW-0732">Signal</keyword>
<protein>
    <submittedName>
        <fullName evidence="5">Alpha/beta fold hydrolase</fullName>
    </submittedName>
</protein>
<evidence type="ECO:0000256" key="2">
    <source>
        <dbReference type="ARBA" id="ARBA00022729"/>
    </source>
</evidence>
<dbReference type="EMBL" id="JBHRTL010000006">
    <property type="protein sequence ID" value="MFC3155729.1"/>
    <property type="molecule type" value="Genomic_DNA"/>
</dbReference>
<dbReference type="PROSITE" id="PS51257">
    <property type="entry name" value="PROKAR_LIPOPROTEIN"/>
    <property type="match status" value="1"/>
</dbReference>
<dbReference type="Proteomes" id="UP001595548">
    <property type="component" value="Unassembled WGS sequence"/>
</dbReference>
<dbReference type="SUPFAM" id="SSF53474">
    <property type="entry name" value="alpha/beta-Hydrolases"/>
    <property type="match status" value="1"/>
</dbReference>
<dbReference type="PANTHER" id="PTHR43248">
    <property type="entry name" value="2-SUCCINYL-6-HYDROXY-2,4-CYCLOHEXADIENE-1-CARBOXYLATE SYNTHASE"/>
    <property type="match status" value="1"/>
</dbReference>
<dbReference type="InterPro" id="IPR051601">
    <property type="entry name" value="Serine_prot/Carboxylest_S33"/>
</dbReference>
<dbReference type="PANTHER" id="PTHR43248:SF29">
    <property type="entry name" value="TRIPEPTIDYL AMINOPEPTIDASE"/>
    <property type="match status" value="1"/>
</dbReference>
<reference evidence="6" key="1">
    <citation type="journal article" date="2019" name="Int. J. Syst. Evol. Microbiol.">
        <title>The Global Catalogue of Microorganisms (GCM) 10K type strain sequencing project: providing services to taxonomists for standard genome sequencing and annotation.</title>
        <authorList>
            <consortium name="The Broad Institute Genomics Platform"/>
            <consortium name="The Broad Institute Genome Sequencing Center for Infectious Disease"/>
            <person name="Wu L."/>
            <person name="Ma J."/>
        </authorList>
    </citation>
    <scope>NUCLEOTIDE SEQUENCE [LARGE SCALE GENOMIC DNA]</scope>
    <source>
        <strain evidence="6">KCTC 52141</strain>
    </source>
</reference>
<keyword evidence="6" id="KW-1185">Reference proteome</keyword>
<dbReference type="Pfam" id="PF00561">
    <property type="entry name" value="Abhydrolase_1"/>
    <property type="match status" value="1"/>
</dbReference>
<evidence type="ECO:0000256" key="3">
    <source>
        <dbReference type="ARBA" id="ARBA00022801"/>
    </source>
</evidence>
<dbReference type="Gene3D" id="3.40.50.1820">
    <property type="entry name" value="alpha/beta hydrolase"/>
    <property type="match status" value="1"/>
</dbReference>
<organism evidence="5 6">
    <name type="scientific">Gilvimarinus japonicus</name>
    <dbReference type="NCBI Taxonomy" id="1796469"/>
    <lineage>
        <taxon>Bacteria</taxon>
        <taxon>Pseudomonadati</taxon>
        <taxon>Pseudomonadota</taxon>
        <taxon>Gammaproteobacteria</taxon>
        <taxon>Cellvibrionales</taxon>
        <taxon>Cellvibrionaceae</taxon>
        <taxon>Gilvimarinus</taxon>
    </lineage>
</organism>
<dbReference type="InterPro" id="IPR002410">
    <property type="entry name" value="Peptidase_S33"/>
</dbReference>
<evidence type="ECO:0000313" key="6">
    <source>
        <dbReference type="Proteomes" id="UP001595548"/>
    </source>
</evidence>
<accession>A0ABV7HPA1</accession>
<evidence type="ECO:0000259" key="4">
    <source>
        <dbReference type="Pfam" id="PF00561"/>
    </source>
</evidence>
<evidence type="ECO:0000256" key="1">
    <source>
        <dbReference type="ARBA" id="ARBA00010088"/>
    </source>
</evidence>
<gene>
    <name evidence="5" type="ORF">ACFOEB_11005</name>
</gene>
<dbReference type="RefSeq" id="WP_382416598.1">
    <property type="nucleotide sequence ID" value="NZ_AP031500.1"/>
</dbReference>
<feature type="domain" description="AB hydrolase-1" evidence="4">
    <location>
        <begin position="98"/>
        <end position="456"/>
    </location>
</feature>
<keyword evidence="3 5" id="KW-0378">Hydrolase</keyword>
<dbReference type="GO" id="GO:0016787">
    <property type="term" value="F:hydrolase activity"/>
    <property type="evidence" value="ECO:0007669"/>
    <property type="project" value="UniProtKB-KW"/>
</dbReference>
<dbReference type="InterPro" id="IPR000073">
    <property type="entry name" value="AB_hydrolase_1"/>
</dbReference>
<sequence>MKIRFDGWWRYAIAALVSVTLFGCDKRDSYQPRVSLELTSCERKEGEAPTVSGAECGYFTVPLNRSATNPGLGGAEANELELYIKRWPAISAAPEADPLFVIAGGPGQSATDIADVLSGSFYELRKKRDIVFVDQRGTGHSSPLNCEVDEADQLLRHSAAATDASIEQYRVCAKALAPRAPYYTTSAAVADLEAVRKALGYRTINLWGGSYGTRVILSYLADYPQALRTVVMDGVAPVQLAMPYNIGSDANRALQRLAEQCLAQAACTERYGDIAKAGRRAAERLRAQPVTLTIDHPLTGQPTSLLLDDSKLAGLVRFSLYDRLASRLLPAALAAADTQDYRLVASLITRLATSDSAPNLALGMHMTILCNEDAGVTPRPKSELFLGVDLATPVTRICEFWPKASVASEYYQPVRSDVPALLLSGERDPITPPYWAAQAARTLTKATSLVATGAHHGVTREGCTSAVIADFINHTQLSEGSAECMTKIQPLVPYLSPESNSAAVDTL</sequence>
<name>A0ABV7HPA1_9GAMM</name>
<comment type="caution">
    <text evidence="5">The sequence shown here is derived from an EMBL/GenBank/DDBJ whole genome shotgun (WGS) entry which is preliminary data.</text>
</comment>
<dbReference type="PRINTS" id="PR00793">
    <property type="entry name" value="PROAMNOPTASE"/>
</dbReference>
<dbReference type="InterPro" id="IPR029058">
    <property type="entry name" value="AB_hydrolase_fold"/>
</dbReference>
<evidence type="ECO:0000313" key="5">
    <source>
        <dbReference type="EMBL" id="MFC3155729.1"/>
    </source>
</evidence>
<proteinExistence type="inferred from homology"/>
<comment type="similarity">
    <text evidence="1">Belongs to the peptidase S33 family.</text>
</comment>